<keyword evidence="4" id="KW-1185">Reference proteome</keyword>
<accession>A0A1C7DBP3</accession>
<dbReference type="STRING" id="645517.A6F65_02559"/>
<gene>
    <name evidence="3" type="ORF">A6F65_02559</name>
</gene>
<evidence type="ECO:0008006" key="5">
    <source>
        <dbReference type="Google" id="ProtNLM"/>
    </source>
</evidence>
<evidence type="ECO:0000313" key="4">
    <source>
        <dbReference type="Proteomes" id="UP000092698"/>
    </source>
</evidence>
<proteinExistence type="predicted"/>
<sequence>MAGLNAGHAFDRFARWTPAACALGALLVVAISVWAVAANLGSGPQEPPAQADITPAGEPAEAVPGQGRDTDLQLYDAIAERVAAGEDYHAVAVEEQRARDFPVTPGLAVRLPTLAHLTAALGETGMGLAAVLLVIGLFVAWWRRLGEEPGGADRRPVALALLAVGTLMGAKPEYLALHEVWAGLFLALSLALHRPGRWIAAWLAAAAALAIREHALPFVLLLGALALWRRDWREFAAWALLVMAFLAALWLHLAEVQQHVLASDRPSDPWLVLPGMAGLTEKIVASSVLHNLPAPLAGLLAVLPLLGWAGWKSELGRTAFLLFAGYAIFFMLAGRENNFYWALVVTPAWFVGYAFLPMAVKSLGPGAKRFRKQLGAQAQR</sequence>
<feature type="transmembrane region" description="Helical" evidence="2">
    <location>
        <begin position="340"/>
        <end position="360"/>
    </location>
</feature>
<feature type="transmembrane region" description="Helical" evidence="2">
    <location>
        <begin position="199"/>
        <end position="228"/>
    </location>
</feature>
<dbReference type="EMBL" id="CP016545">
    <property type="protein sequence ID" value="ANU08837.1"/>
    <property type="molecule type" value="Genomic_DNA"/>
</dbReference>
<dbReference type="RefSeq" id="WP_157093143.1">
    <property type="nucleotide sequence ID" value="NZ_CP016545.1"/>
</dbReference>
<evidence type="ECO:0000256" key="1">
    <source>
        <dbReference type="SAM" id="MobiDB-lite"/>
    </source>
</evidence>
<dbReference type="Proteomes" id="UP000092698">
    <property type="component" value="Chromosome"/>
</dbReference>
<keyword evidence="2" id="KW-0812">Transmembrane</keyword>
<evidence type="ECO:0000256" key="2">
    <source>
        <dbReference type="SAM" id="Phobius"/>
    </source>
</evidence>
<keyword evidence="2" id="KW-1133">Transmembrane helix</keyword>
<feature type="transmembrane region" description="Helical" evidence="2">
    <location>
        <begin position="292"/>
        <end position="311"/>
    </location>
</feature>
<dbReference type="KEGG" id="anh:A6F65_02559"/>
<dbReference type="AlphaFoldDB" id="A0A1C7DBP3"/>
<feature type="transmembrane region" description="Helical" evidence="2">
    <location>
        <begin position="235"/>
        <end position="253"/>
    </location>
</feature>
<feature type="transmembrane region" description="Helical" evidence="2">
    <location>
        <begin position="16"/>
        <end position="37"/>
    </location>
</feature>
<evidence type="ECO:0000313" key="3">
    <source>
        <dbReference type="EMBL" id="ANU08837.1"/>
    </source>
</evidence>
<feature type="region of interest" description="Disordered" evidence="1">
    <location>
        <begin position="44"/>
        <end position="66"/>
    </location>
</feature>
<name>A0A1C7DBP3_9SPHN</name>
<reference evidence="3 4" key="1">
    <citation type="submission" date="2016-07" db="EMBL/GenBank/DDBJ databases">
        <title>Complete genome sequence of Altererythrobacter namhicola JCM 16345T, containing esterase-encoding genes.</title>
        <authorList>
            <person name="Cheng H."/>
            <person name="Wu Y.-H."/>
            <person name="Jian S.-L."/>
            <person name="Huo Y.-Y."/>
            <person name="Wang C.-S."/>
            <person name="Xu X.-W."/>
        </authorList>
    </citation>
    <scope>NUCLEOTIDE SEQUENCE [LARGE SCALE GENOMIC DNA]</scope>
    <source>
        <strain evidence="3 4">JCM 16345</strain>
    </source>
</reference>
<feature type="transmembrane region" description="Helical" evidence="2">
    <location>
        <begin position="124"/>
        <end position="142"/>
    </location>
</feature>
<organism evidence="3 4">
    <name type="scientific">Paraurantiacibacter namhicola</name>
    <dbReference type="NCBI Taxonomy" id="645517"/>
    <lineage>
        <taxon>Bacteria</taxon>
        <taxon>Pseudomonadati</taxon>
        <taxon>Pseudomonadota</taxon>
        <taxon>Alphaproteobacteria</taxon>
        <taxon>Sphingomonadales</taxon>
        <taxon>Erythrobacteraceae</taxon>
        <taxon>Paraurantiacibacter</taxon>
    </lineage>
</organism>
<protein>
    <recommendedName>
        <fullName evidence="5">DUF2029 domain-containing protein</fullName>
    </recommendedName>
</protein>
<dbReference type="OrthoDB" id="8266279at2"/>
<keyword evidence="2" id="KW-0472">Membrane</keyword>
<feature type="transmembrane region" description="Helical" evidence="2">
    <location>
        <begin position="318"/>
        <end position="334"/>
    </location>
</feature>